<reference evidence="3" key="1">
    <citation type="journal article" date="2021" name="Front. Microbiol.">
        <title>Comprehensive Comparative Genomics and Phenotyping of Methylobacterium Species.</title>
        <authorList>
            <person name="Alessa O."/>
            <person name="Ogura Y."/>
            <person name="Fujitani Y."/>
            <person name="Takami H."/>
            <person name="Hayashi T."/>
            <person name="Sahin N."/>
            <person name="Tani A."/>
        </authorList>
    </citation>
    <scope>NUCLEOTIDE SEQUENCE</scope>
    <source>
        <strain evidence="3">KCTC 52305</strain>
    </source>
</reference>
<comment type="caution">
    <text evidence="3">The sequence shown here is derived from an EMBL/GenBank/DDBJ whole genome shotgun (WGS) entry which is preliminary data.</text>
</comment>
<dbReference type="RefSeq" id="WP_128561112.1">
    <property type="nucleotide sequence ID" value="NZ_BPQH01000003.1"/>
</dbReference>
<proteinExistence type="predicted"/>
<keyword evidence="2" id="KW-0732">Signal</keyword>
<keyword evidence="4" id="KW-1185">Reference proteome</keyword>
<organism evidence="3 4">
    <name type="scientific">Methylobacterium crusticola</name>
    <dbReference type="NCBI Taxonomy" id="1697972"/>
    <lineage>
        <taxon>Bacteria</taxon>
        <taxon>Pseudomonadati</taxon>
        <taxon>Pseudomonadota</taxon>
        <taxon>Alphaproteobacteria</taxon>
        <taxon>Hyphomicrobiales</taxon>
        <taxon>Methylobacteriaceae</taxon>
        <taxon>Methylobacterium</taxon>
    </lineage>
</organism>
<sequence>MPIRSPAAALGALAILAGLTGPAPAQGTRSPPAAAKTAPPPERTGDDAVAGVDPAVMAQCKAEADNKKLKGAPRAEFMRACVEPED</sequence>
<evidence type="ECO:0008006" key="5">
    <source>
        <dbReference type="Google" id="ProtNLM"/>
    </source>
</evidence>
<dbReference type="Proteomes" id="UP001055167">
    <property type="component" value="Unassembled WGS sequence"/>
</dbReference>
<reference evidence="3" key="2">
    <citation type="submission" date="2021-08" db="EMBL/GenBank/DDBJ databases">
        <authorList>
            <person name="Tani A."/>
            <person name="Ola A."/>
            <person name="Ogura Y."/>
            <person name="Katsura K."/>
            <person name="Hayashi T."/>
        </authorList>
    </citation>
    <scope>NUCLEOTIDE SEQUENCE</scope>
    <source>
        <strain evidence="3">KCTC 52305</strain>
    </source>
</reference>
<feature type="region of interest" description="Disordered" evidence="1">
    <location>
        <begin position="20"/>
        <end position="50"/>
    </location>
</feature>
<protein>
    <recommendedName>
        <fullName evidence="5">PsiF repeat-containing protein</fullName>
    </recommendedName>
</protein>
<accession>A0ABQ4QT11</accession>
<feature type="compositionally biased region" description="Low complexity" evidence="1">
    <location>
        <begin position="20"/>
        <end position="37"/>
    </location>
</feature>
<dbReference type="InterPro" id="IPR011690">
    <property type="entry name" value="P_starv_induced_PsiF"/>
</dbReference>
<dbReference type="Pfam" id="PF07769">
    <property type="entry name" value="PsiF_repeat"/>
    <property type="match status" value="1"/>
</dbReference>
<gene>
    <name evidence="3" type="ORF">OPKNFCMD_1177</name>
</gene>
<evidence type="ECO:0000256" key="2">
    <source>
        <dbReference type="SAM" id="SignalP"/>
    </source>
</evidence>
<dbReference type="EMBL" id="BPQH01000003">
    <property type="protein sequence ID" value="GJD48458.1"/>
    <property type="molecule type" value="Genomic_DNA"/>
</dbReference>
<feature type="chain" id="PRO_5045087990" description="PsiF repeat-containing protein" evidence="2">
    <location>
        <begin position="26"/>
        <end position="86"/>
    </location>
</feature>
<feature type="signal peptide" evidence="2">
    <location>
        <begin position="1"/>
        <end position="25"/>
    </location>
</feature>
<evidence type="ECO:0000313" key="4">
    <source>
        <dbReference type="Proteomes" id="UP001055167"/>
    </source>
</evidence>
<name>A0ABQ4QT11_9HYPH</name>
<evidence type="ECO:0000313" key="3">
    <source>
        <dbReference type="EMBL" id="GJD48458.1"/>
    </source>
</evidence>
<evidence type="ECO:0000256" key="1">
    <source>
        <dbReference type="SAM" id="MobiDB-lite"/>
    </source>
</evidence>